<dbReference type="EMBL" id="JAPNKA010000001">
    <property type="protein sequence ID" value="MCY1076086.1"/>
    <property type="molecule type" value="Genomic_DNA"/>
</dbReference>
<dbReference type="Proteomes" id="UP001207654">
    <property type="component" value="Unassembled WGS sequence"/>
</dbReference>
<organism evidence="3 4">
    <name type="scientific">Archangium lansingense</name>
    <dbReference type="NCBI Taxonomy" id="2995310"/>
    <lineage>
        <taxon>Bacteria</taxon>
        <taxon>Pseudomonadati</taxon>
        <taxon>Myxococcota</taxon>
        <taxon>Myxococcia</taxon>
        <taxon>Myxococcales</taxon>
        <taxon>Cystobacterineae</taxon>
        <taxon>Archangiaceae</taxon>
        <taxon>Archangium</taxon>
    </lineage>
</organism>
<protein>
    <submittedName>
        <fullName evidence="3">DUF1360 domain-containing protein</fullName>
    </submittedName>
</protein>
<evidence type="ECO:0000256" key="1">
    <source>
        <dbReference type="SAM" id="MobiDB-lite"/>
    </source>
</evidence>
<dbReference type="RefSeq" id="WP_267534993.1">
    <property type="nucleotide sequence ID" value="NZ_JAPNKA010000001.1"/>
</dbReference>
<reference evidence="3 4" key="1">
    <citation type="submission" date="2022-11" db="EMBL/GenBank/DDBJ databases">
        <title>Minimal conservation of predation-associated metabolite biosynthetic gene clusters underscores biosynthetic potential of Myxococcota including descriptions for ten novel species: Archangium lansinium sp. nov., Myxococcus landrumus sp. nov., Nannocystis bai.</title>
        <authorList>
            <person name="Ahearne A."/>
            <person name="Stevens C."/>
            <person name="Phillips K."/>
        </authorList>
    </citation>
    <scope>NUCLEOTIDE SEQUENCE [LARGE SCALE GENOMIC DNA]</scope>
    <source>
        <strain evidence="3 4">MIWBW</strain>
    </source>
</reference>
<gene>
    <name evidence="3" type="ORF">OV287_16550</name>
</gene>
<dbReference type="InterPro" id="IPR010773">
    <property type="entry name" value="Mycophage_PG1_Gp7"/>
</dbReference>
<evidence type="ECO:0000256" key="2">
    <source>
        <dbReference type="SAM" id="Phobius"/>
    </source>
</evidence>
<keyword evidence="4" id="KW-1185">Reference proteome</keyword>
<sequence length="149" mass="16823">MTDLFQLFAVSAVVMGISQTISRERICAPIREKLGGKDTWFGYLVSCPYCVSHYVAFALVPLTGTYPIQVVVGGWVGSVLSWFLSSILLTVISAFFRVLFWFVDEAQGLVRRRQRTEEEETATQRVVRKKVEQELPPSERQEPPSPASH</sequence>
<keyword evidence="2" id="KW-0472">Membrane</keyword>
<accession>A0ABT4A401</accession>
<evidence type="ECO:0000313" key="3">
    <source>
        <dbReference type="EMBL" id="MCY1076086.1"/>
    </source>
</evidence>
<feature type="region of interest" description="Disordered" evidence="1">
    <location>
        <begin position="114"/>
        <end position="149"/>
    </location>
</feature>
<dbReference type="Pfam" id="PF07098">
    <property type="entry name" value="DUF1360"/>
    <property type="match status" value="1"/>
</dbReference>
<keyword evidence="2" id="KW-0812">Transmembrane</keyword>
<name>A0ABT4A401_9BACT</name>
<proteinExistence type="predicted"/>
<evidence type="ECO:0000313" key="4">
    <source>
        <dbReference type="Proteomes" id="UP001207654"/>
    </source>
</evidence>
<feature type="transmembrane region" description="Helical" evidence="2">
    <location>
        <begin position="80"/>
        <end position="103"/>
    </location>
</feature>
<feature type="compositionally biased region" description="Basic and acidic residues" evidence="1">
    <location>
        <begin position="129"/>
        <end position="142"/>
    </location>
</feature>
<comment type="caution">
    <text evidence="3">The sequence shown here is derived from an EMBL/GenBank/DDBJ whole genome shotgun (WGS) entry which is preliminary data.</text>
</comment>
<keyword evidence="2" id="KW-1133">Transmembrane helix</keyword>
<feature type="transmembrane region" description="Helical" evidence="2">
    <location>
        <begin position="40"/>
        <end position="60"/>
    </location>
</feature>